<feature type="compositionally biased region" description="Polar residues" evidence="7">
    <location>
        <begin position="1"/>
        <end position="12"/>
    </location>
</feature>
<comment type="subcellular location">
    <subcellularLocation>
        <location evidence="2">Nucleus</location>
    </subcellularLocation>
</comment>
<reference evidence="10 11" key="1">
    <citation type="submission" date="2017-03" db="EMBL/GenBank/DDBJ databases">
        <title>Genomes of endolithic fungi from Antarctica.</title>
        <authorList>
            <person name="Coleine C."/>
            <person name="Masonjones S."/>
            <person name="Stajich J.E."/>
        </authorList>
    </citation>
    <scope>NUCLEOTIDE SEQUENCE [LARGE SCALE GENOMIC DNA]</scope>
    <source>
        <strain evidence="10 11">CCFEE 5187</strain>
    </source>
</reference>
<feature type="compositionally biased region" description="Acidic residues" evidence="7">
    <location>
        <begin position="93"/>
        <end position="119"/>
    </location>
</feature>
<feature type="compositionally biased region" description="Acidic residues" evidence="7">
    <location>
        <begin position="57"/>
        <end position="70"/>
    </location>
</feature>
<dbReference type="EMBL" id="NAJN01000768">
    <property type="protein sequence ID" value="TKA68973.1"/>
    <property type="molecule type" value="Genomic_DNA"/>
</dbReference>
<evidence type="ECO:0000256" key="1">
    <source>
        <dbReference type="ARBA" id="ARBA00002212"/>
    </source>
</evidence>
<dbReference type="EMBL" id="NAJN01000662">
    <property type="protein sequence ID" value="TKA70229.1"/>
    <property type="molecule type" value="Genomic_DNA"/>
</dbReference>
<feature type="compositionally biased region" description="Acidic residues" evidence="7">
    <location>
        <begin position="38"/>
        <end position="49"/>
    </location>
</feature>
<protein>
    <recommendedName>
        <fullName evidence="8">Histone chaperone domain-containing protein</fullName>
    </recommendedName>
</protein>
<evidence type="ECO:0000256" key="3">
    <source>
        <dbReference type="ARBA" id="ARBA00008057"/>
    </source>
</evidence>
<name>A0A4V5NF99_9PEZI</name>
<keyword evidence="11" id="KW-1185">Reference proteome</keyword>
<dbReference type="GO" id="GO:0005634">
    <property type="term" value="C:nucleus"/>
    <property type="evidence" value="ECO:0007669"/>
    <property type="project" value="UniProtKB-SubCell"/>
</dbReference>
<comment type="subunit">
    <text evidence="6">Forms a heterotrimer with H2A.Z-H2B, stabilizing the association of the histone dimer. Also, with a lower affinity, forms a heterotrimer with H2A-H2B.</text>
</comment>
<dbReference type="InterPro" id="IPR019098">
    <property type="entry name" value="Histone_chaperone_domain_CHZ"/>
</dbReference>
<comment type="function">
    <text evidence="1">Forms a chaperone-bound H2A.Z-H2B complex that acts as a source for SWR1 complex-dependent H2A to H2A.Z histone replacement in chromatin.</text>
</comment>
<proteinExistence type="inferred from homology"/>
<feature type="region of interest" description="Disordered" evidence="7">
    <location>
        <begin position="1"/>
        <end position="119"/>
    </location>
</feature>
<evidence type="ECO:0000256" key="7">
    <source>
        <dbReference type="SAM" id="MobiDB-lite"/>
    </source>
</evidence>
<dbReference type="SMART" id="SM01082">
    <property type="entry name" value="CHZ"/>
    <property type="match status" value="1"/>
</dbReference>
<evidence type="ECO:0000256" key="2">
    <source>
        <dbReference type="ARBA" id="ARBA00004123"/>
    </source>
</evidence>
<evidence type="ECO:0000256" key="5">
    <source>
        <dbReference type="ARBA" id="ARBA00023242"/>
    </source>
</evidence>
<evidence type="ECO:0000256" key="4">
    <source>
        <dbReference type="ARBA" id="ARBA00023186"/>
    </source>
</evidence>
<keyword evidence="5" id="KW-0539">Nucleus</keyword>
<evidence type="ECO:0000256" key="6">
    <source>
        <dbReference type="ARBA" id="ARBA00025877"/>
    </source>
</evidence>
<gene>
    <name evidence="10" type="ORF">B0A49_06455</name>
    <name evidence="9" type="ORF">B0A49_06496</name>
</gene>
<evidence type="ECO:0000313" key="11">
    <source>
        <dbReference type="Proteomes" id="UP000308768"/>
    </source>
</evidence>
<keyword evidence="4" id="KW-0143">Chaperone</keyword>
<evidence type="ECO:0000313" key="9">
    <source>
        <dbReference type="EMBL" id="TKA68973.1"/>
    </source>
</evidence>
<dbReference type="OrthoDB" id="2148987at2759"/>
<feature type="domain" description="Histone chaperone" evidence="8">
    <location>
        <begin position="59"/>
        <end position="95"/>
    </location>
</feature>
<accession>A0A4V5NF99</accession>
<organism evidence="10 11">
    <name type="scientific">Cryomyces minteri</name>
    <dbReference type="NCBI Taxonomy" id="331657"/>
    <lineage>
        <taxon>Eukaryota</taxon>
        <taxon>Fungi</taxon>
        <taxon>Dikarya</taxon>
        <taxon>Ascomycota</taxon>
        <taxon>Pezizomycotina</taxon>
        <taxon>Dothideomycetes</taxon>
        <taxon>Dothideomycetes incertae sedis</taxon>
        <taxon>Cryomyces</taxon>
    </lineage>
</organism>
<dbReference type="STRING" id="331657.A0A4V5NF99"/>
<comment type="similarity">
    <text evidence="3">Belongs to the CHZ1 family.</text>
</comment>
<evidence type="ECO:0000313" key="10">
    <source>
        <dbReference type="EMBL" id="TKA70229.1"/>
    </source>
</evidence>
<evidence type="ECO:0000259" key="8">
    <source>
        <dbReference type="SMART" id="SM01082"/>
    </source>
</evidence>
<dbReference type="Pfam" id="PF09649">
    <property type="entry name" value="CHZ"/>
    <property type="match status" value="1"/>
</dbReference>
<dbReference type="AlphaFoldDB" id="A0A4V5NF99"/>
<dbReference type="Proteomes" id="UP000308768">
    <property type="component" value="Unassembled WGS sequence"/>
</dbReference>
<comment type="caution">
    <text evidence="10">The sequence shown here is derived from an EMBL/GenBank/DDBJ whole genome shotgun (WGS) entry which is preliminary data.</text>
</comment>
<sequence length="119" mass="12981">MSDSNGAQTLKPTETSTESTSPAVDKGKGKAIQAEDVSMGEEEDSSDESASEKEGQEPELEEDNMEEIDPDNIVSGPRRTRANIDFAKANAEMDAEGGAEDEDEDDDEDFQDEEDEMKE</sequence>